<organism evidence="5">
    <name type="scientific">Spodoptera frugiperda</name>
    <name type="common">Fall armyworm</name>
    <dbReference type="NCBI Taxonomy" id="7108"/>
    <lineage>
        <taxon>Eukaryota</taxon>
        <taxon>Metazoa</taxon>
        <taxon>Ecdysozoa</taxon>
        <taxon>Arthropoda</taxon>
        <taxon>Hexapoda</taxon>
        <taxon>Insecta</taxon>
        <taxon>Pterygota</taxon>
        <taxon>Neoptera</taxon>
        <taxon>Endopterygota</taxon>
        <taxon>Lepidoptera</taxon>
        <taxon>Glossata</taxon>
        <taxon>Ditrysia</taxon>
        <taxon>Noctuoidea</taxon>
        <taxon>Noctuidae</taxon>
        <taxon>Amphipyrinae</taxon>
        <taxon>Spodoptera</taxon>
    </lineage>
</organism>
<feature type="chain" id="PRO_5013789564" evidence="4">
    <location>
        <begin position="30"/>
        <end position="469"/>
    </location>
</feature>
<keyword evidence="1 4" id="KW-0732">Signal</keyword>
<accession>A0A2H1VCK5</accession>
<feature type="region of interest" description="Disordered" evidence="3">
    <location>
        <begin position="304"/>
        <end position="415"/>
    </location>
</feature>
<name>A0A2H1VCK5_SPOFR</name>
<dbReference type="AlphaFoldDB" id="A0A2H1VCK5"/>
<dbReference type="EMBL" id="ODYU01001568">
    <property type="protein sequence ID" value="SOQ37964.1"/>
    <property type="molecule type" value="Genomic_DNA"/>
</dbReference>
<protein>
    <submittedName>
        <fullName evidence="5">SFRICE_002433</fullName>
    </submittedName>
</protein>
<proteinExistence type="predicted"/>
<gene>
    <name evidence="5" type="ORF">SFRICE_002433</name>
</gene>
<reference evidence="5" key="1">
    <citation type="submission" date="2016-07" db="EMBL/GenBank/DDBJ databases">
        <authorList>
            <person name="Bretaudeau A."/>
        </authorList>
    </citation>
    <scope>NUCLEOTIDE SEQUENCE</scope>
    <source>
        <strain evidence="5">Rice</strain>
        <tissue evidence="5">Whole body</tissue>
    </source>
</reference>
<dbReference type="InterPro" id="IPR000618">
    <property type="entry name" value="Insect_cuticle"/>
</dbReference>
<keyword evidence="2" id="KW-0193">Cuticle</keyword>
<dbReference type="Pfam" id="PF00379">
    <property type="entry name" value="Chitin_bind_4"/>
    <property type="match status" value="1"/>
</dbReference>
<evidence type="ECO:0000256" key="2">
    <source>
        <dbReference type="PROSITE-ProRule" id="PRU00497"/>
    </source>
</evidence>
<evidence type="ECO:0000256" key="1">
    <source>
        <dbReference type="ARBA" id="ARBA00022729"/>
    </source>
</evidence>
<dbReference type="GO" id="GO:0042302">
    <property type="term" value="F:structural constituent of cuticle"/>
    <property type="evidence" value="ECO:0007669"/>
    <property type="project" value="UniProtKB-UniRule"/>
</dbReference>
<evidence type="ECO:0000256" key="3">
    <source>
        <dbReference type="SAM" id="MobiDB-lite"/>
    </source>
</evidence>
<sequence length="469" mass="52076">MRKLQDDGRCNLHTKANFLLFQVLPLVLSVSSIKVPVDNADPTDAPSTPEATKNTPVYYITDDANVDSYLIPPDPHKAEDSPEGTGGPPTFLIPPSKDSQPGYFVPKAAADVQSDWLPILQAQTQTKRNVPYQRLPLETIPIFFNQGNQAVAAPLPLPPVPSTRLEPPSVDAVNEFFIEVPEEEEVHVDENNEPIQVPDYNVRPQNENAPPPNLQLDPAEPTLALHLTPPKPQSLNAPTKLFPKKYTGGFKPVPIPLTQYDETAPEVPKAKPAKYFKPQSSAEVQQYTPTEDEKKLYHFKKAEHQRKLKGEEALKQQQSADGVSEETYGEPTSAEQETSETNLRYPGHNVYHVPAHHGPPGPLRHGPRPAPLRQAPAPSPPQDVGPAAPAPDGRTEFRMHGMKGPHSYQFGYDTGKGKNRQFRYEERDNDGLVKGHYGYVDRSGKLRVVNYSAHPEYGFRAEEPVEKQP</sequence>
<feature type="signal peptide" evidence="4">
    <location>
        <begin position="1"/>
        <end position="29"/>
    </location>
</feature>
<evidence type="ECO:0000256" key="4">
    <source>
        <dbReference type="SAM" id="SignalP"/>
    </source>
</evidence>
<dbReference type="PROSITE" id="PS51155">
    <property type="entry name" value="CHIT_BIND_RR_2"/>
    <property type="match status" value="1"/>
</dbReference>
<feature type="compositionally biased region" description="Polar residues" evidence="3">
    <location>
        <begin position="333"/>
        <end position="342"/>
    </location>
</feature>
<evidence type="ECO:0000313" key="5">
    <source>
        <dbReference type="EMBL" id="SOQ37964.1"/>
    </source>
</evidence>